<dbReference type="InterPro" id="IPR014284">
    <property type="entry name" value="RNA_pol_sigma-70_dom"/>
</dbReference>
<dbReference type="NCBIfam" id="TIGR02937">
    <property type="entry name" value="sigma70-ECF"/>
    <property type="match status" value="1"/>
</dbReference>
<dbReference type="InterPro" id="IPR013324">
    <property type="entry name" value="RNA_pol_sigma_r3/r4-like"/>
</dbReference>
<keyword evidence="3" id="KW-0731">Sigma factor</keyword>
<dbReference type="Pfam" id="PF08281">
    <property type="entry name" value="Sigma70_r4_2"/>
    <property type="match status" value="1"/>
</dbReference>
<dbReference type="InterPro" id="IPR036388">
    <property type="entry name" value="WH-like_DNA-bd_sf"/>
</dbReference>
<dbReference type="SUPFAM" id="SSF88659">
    <property type="entry name" value="Sigma3 and sigma4 domains of RNA polymerase sigma factors"/>
    <property type="match status" value="1"/>
</dbReference>
<dbReference type="GO" id="GO:0016987">
    <property type="term" value="F:sigma factor activity"/>
    <property type="evidence" value="ECO:0007669"/>
    <property type="project" value="UniProtKB-KW"/>
</dbReference>
<sequence>MLSSEFIDKKTDEELVPLVLENQEYFLYLVRRYEEMLMRYIRRISGLAKEDSEDLLQDIFIKIYQNLNDFNTSLKFSSWVYRIAHNEVISNYRKVKARPKTISYNDDPVLINKLASNKDFIKEIEKEYDTKVIRKVLAKMDTKYREALILRFLEEKDYKEMSDILQKPIGTVGAMVNRGKGQFKKIVNSEGIDLR</sequence>
<comment type="caution">
    <text evidence="8">The sequence shown here is derived from an EMBL/GenBank/DDBJ whole genome shotgun (WGS) entry which is preliminary data.</text>
</comment>
<proteinExistence type="inferred from homology"/>
<evidence type="ECO:0000256" key="4">
    <source>
        <dbReference type="ARBA" id="ARBA00023125"/>
    </source>
</evidence>
<keyword evidence="4" id="KW-0238">DNA-binding</keyword>
<accession>A0A7C4M0D0</accession>
<evidence type="ECO:0000256" key="5">
    <source>
        <dbReference type="ARBA" id="ARBA00023163"/>
    </source>
</evidence>
<dbReference type="Gene3D" id="1.10.1740.10">
    <property type="match status" value="1"/>
</dbReference>
<evidence type="ECO:0000256" key="3">
    <source>
        <dbReference type="ARBA" id="ARBA00023082"/>
    </source>
</evidence>
<dbReference type="Gene3D" id="1.10.10.10">
    <property type="entry name" value="Winged helix-like DNA-binding domain superfamily/Winged helix DNA-binding domain"/>
    <property type="match status" value="1"/>
</dbReference>
<evidence type="ECO:0000256" key="1">
    <source>
        <dbReference type="ARBA" id="ARBA00010641"/>
    </source>
</evidence>
<evidence type="ECO:0000256" key="2">
    <source>
        <dbReference type="ARBA" id="ARBA00023015"/>
    </source>
</evidence>
<comment type="similarity">
    <text evidence="1">Belongs to the sigma-70 factor family. ECF subfamily.</text>
</comment>
<dbReference type="InterPro" id="IPR007627">
    <property type="entry name" value="RNA_pol_sigma70_r2"/>
</dbReference>
<dbReference type="GO" id="GO:0006352">
    <property type="term" value="P:DNA-templated transcription initiation"/>
    <property type="evidence" value="ECO:0007669"/>
    <property type="project" value="InterPro"/>
</dbReference>
<dbReference type="CDD" id="cd06171">
    <property type="entry name" value="Sigma70_r4"/>
    <property type="match status" value="1"/>
</dbReference>
<dbReference type="GO" id="GO:0003677">
    <property type="term" value="F:DNA binding"/>
    <property type="evidence" value="ECO:0007669"/>
    <property type="project" value="UniProtKB-KW"/>
</dbReference>
<dbReference type="AlphaFoldDB" id="A0A7C4M0D0"/>
<keyword evidence="5" id="KW-0804">Transcription</keyword>
<feature type="domain" description="RNA polymerase sigma factor 70 region 4 type 2" evidence="7">
    <location>
        <begin position="133"/>
        <end position="180"/>
    </location>
</feature>
<feature type="domain" description="RNA polymerase sigma-70 region 2" evidence="6">
    <location>
        <begin position="29"/>
        <end position="96"/>
    </location>
</feature>
<keyword evidence="2" id="KW-0805">Transcription regulation</keyword>
<dbReference type="SUPFAM" id="SSF88946">
    <property type="entry name" value="Sigma2 domain of RNA polymerase sigma factors"/>
    <property type="match status" value="1"/>
</dbReference>
<protein>
    <submittedName>
        <fullName evidence="8">Sigma-70 family RNA polymerase sigma factor</fullName>
    </submittedName>
</protein>
<dbReference type="PANTHER" id="PTHR43133:SF8">
    <property type="entry name" value="RNA POLYMERASE SIGMA FACTOR HI_1459-RELATED"/>
    <property type="match status" value="1"/>
</dbReference>
<dbReference type="InterPro" id="IPR013325">
    <property type="entry name" value="RNA_pol_sigma_r2"/>
</dbReference>
<name>A0A7C4M0D0_UNCC3</name>
<gene>
    <name evidence="8" type="ORF">ENT43_01140</name>
</gene>
<organism evidence="8">
    <name type="scientific">candidate division CPR3 bacterium</name>
    <dbReference type="NCBI Taxonomy" id="2268181"/>
    <lineage>
        <taxon>Bacteria</taxon>
        <taxon>Bacteria division CPR3</taxon>
    </lineage>
</organism>
<dbReference type="PANTHER" id="PTHR43133">
    <property type="entry name" value="RNA POLYMERASE ECF-TYPE SIGMA FACTO"/>
    <property type="match status" value="1"/>
</dbReference>
<dbReference type="InterPro" id="IPR013249">
    <property type="entry name" value="RNA_pol_sigma70_r4_t2"/>
</dbReference>
<evidence type="ECO:0000259" key="6">
    <source>
        <dbReference type="Pfam" id="PF04542"/>
    </source>
</evidence>
<dbReference type="InterPro" id="IPR039425">
    <property type="entry name" value="RNA_pol_sigma-70-like"/>
</dbReference>
<evidence type="ECO:0000313" key="8">
    <source>
        <dbReference type="EMBL" id="HGT70850.1"/>
    </source>
</evidence>
<evidence type="ECO:0000259" key="7">
    <source>
        <dbReference type="Pfam" id="PF08281"/>
    </source>
</evidence>
<dbReference type="EMBL" id="DSYQ01000004">
    <property type="protein sequence ID" value="HGT70850.1"/>
    <property type="molecule type" value="Genomic_DNA"/>
</dbReference>
<dbReference type="Pfam" id="PF04542">
    <property type="entry name" value="Sigma70_r2"/>
    <property type="match status" value="1"/>
</dbReference>
<reference evidence="8" key="1">
    <citation type="journal article" date="2020" name="mSystems">
        <title>Genome- and Community-Level Interaction Insights into Carbon Utilization and Element Cycling Functions of Hydrothermarchaeota in Hydrothermal Sediment.</title>
        <authorList>
            <person name="Zhou Z."/>
            <person name="Liu Y."/>
            <person name="Xu W."/>
            <person name="Pan J."/>
            <person name="Luo Z.H."/>
            <person name="Li M."/>
        </authorList>
    </citation>
    <scope>NUCLEOTIDE SEQUENCE [LARGE SCALE GENOMIC DNA]</scope>
    <source>
        <strain evidence="8">SpSt-579</strain>
    </source>
</reference>